<protein>
    <submittedName>
        <fullName evidence="1">Uncharacterized protein</fullName>
    </submittedName>
</protein>
<evidence type="ECO:0000313" key="2">
    <source>
        <dbReference type="Proteomes" id="UP000325313"/>
    </source>
</evidence>
<dbReference type="Proteomes" id="UP000325313">
    <property type="component" value="Unassembled WGS sequence"/>
</dbReference>
<dbReference type="AlphaFoldDB" id="A0A5B0RDS4"/>
<dbReference type="EMBL" id="VDEP01000209">
    <property type="protein sequence ID" value="KAA1123368.1"/>
    <property type="molecule type" value="Genomic_DNA"/>
</dbReference>
<evidence type="ECO:0000313" key="1">
    <source>
        <dbReference type="EMBL" id="KAA1123368.1"/>
    </source>
</evidence>
<name>A0A5B0RDS4_PUCGR</name>
<gene>
    <name evidence="1" type="ORF">PGTUg99_016007</name>
</gene>
<sequence>MTGRQHPPSEFRCLTFTQINVFAFRELAAAAPRTAQSAGGWAARQLAALHAAPATGTPAVAQ</sequence>
<organism evidence="1 2">
    <name type="scientific">Puccinia graminis f. sp. tritici</name>
    <dbReference type="NCBI Taxonomy" id="56615"/>
    <lineage>
        <taxon>Eukaryota</taxon>
        <taxon>Fungi</taxon>
        <taxon>Dikarya</taxon>
        <taxon>Basidiomycota</taxon>
        <taxon>Pucciniomycotina</taxon>
        <taxon>Pucciniomycetes</taxon>
        <taxon>Pucciniales</taxon>
        <taxon>Pucciniaceae</taxon>
        <taxon>Puccinia</taxon>
    </lineage>
</organism>
<reference evidence="1 2" key="1">
    <citation type="submission" date="2019-05" db="EMBL/GenBank/DDBJ databases">
        <title>Emergence of the Ug99 lineage of the wheat stem rust pathogen through somatic hybridization.</title>
        <authorList>
            <person name="Li F."/>
            <person name="Upadhyaya N.M."/>
            <person name="Sperschneider J."/>
            <person name="Matny O."/>
            <person name="Nguyen-Phuc H."/>
            <person name="Mago R."/>
            <person name="Raley C."/>
            <person name="Miller M.E."/>
            <person name="Silverstein K.A.T."/>
            <person name="Henningsen E."/>
            <person name="Hirsch C.D."/>
            <person name="Visser B."/>
            <person name="Pretorius Z.A."/>
            <person name="Steffenson B.J."/>
            <person name="Schwessinger B."/>
            <person name="Dodds P.N."/>
            <person name="Figueroa M."/>
        </authorList>
    </citation>
    <scope>NUCLEOTIDE SEQUENCE [LARGE SCALE GENOMIC DNA]</scope>
    <source>
        <strain evidence="1 2">Ug99</strain>
    </source>
</reference>
<proteinExistence type="predicted"/>
<comment type="caution">
    <text evidence="1">The sequence shown here is derived from an EMBL/GenBank/DDBJ whole genome shotgun (WGS) entry which is preliminary data.</text>
</comment>
<accession>A0A5B0RDS4</accession>